<evidence type="ECO:0000256" key="1">
    <source>
        <dbReference type="SAM" id="Phobius"/>
    </source>
</evidence>
<keyword evidence="1" id="KW-0812">Transmembrane</keyword>
<dbReference type="Pfam" id="PF23636">
    <property type="entry name" value="DUF7144"/>
    <property type="match status" value="1"/>
</dbReference>
<accession>A0A4S8PG39</accession>
<sequence length="134" mass="13523">MGSTTRGRGGTVAAALLLGLGGIGQAANGIAAVASGGYVTAPPGYTFEFSIAAWGWVHLAIGVLAIVVAVGLFRGGRLARILAFALAAASLVSNFLWLPIEPGWSVALIALSVFVLWAVTTAGEPLFARSEGGR</sequence>
<evidence type="ECO:0000313" key="3">
    <source>
        <dbReference type="EMBL" id="THV29460.1"/>
    </source>
</evidence>
<feature type="domain" description="DUF7144" evidence="2">
    <location>
        <begin position="11"/>
        <end position="123"/>
    </location>
</feature>
<reference evidence="3 4" key="1">
    <citation type="journal article" date="2018" name="Int. J. Syst. Evol. Microbiol.">
        <title>Glycomyces paridis sp. nov., isolated from the medicinal plant Paris polyphylla.</title>
        <authorList>
            <person name="Fang X.M."/>
            <person name="Bai J.L."/>
            <person name="Su J."/>
            <person name="Zhao L.L."/>
            <person name="Liu H.Y."/>
            <person name="Ma B.P."/>
            <person name="Zhang Y.Q."/>
            <person name="Yu L.Y."/>
        </authorList>
    </citation>
    <scope>NUCLEOTIDE SEQUENCE [LARGE SCALE GENOMIC DNA]</scope>
    <source>
        <strain evidence="3 4">CPCC 204357</strain>
    </source>
</reference>
<name>A0A4S8PG39_9ACTN</name>
<dbReference type="OrthoDB" id="4482242at2"/>
<dbReference type="InterPro" id="IPR055568">
    <property type="entry name" value="DUF7144"/>
</dbReference>
<gene>
    <name evidence="3" type="ORF">E9998_08060</name>
</gene>
<organism evidence="3 4">
    <name type="scientific">Glycomyces paridis</name>
    <dbReference type="NCBI Taxonomy" id="2126555"/>
    <lineage>
        <taxon>Bacteria</taxon>
        <taxon>Bacillati</taxon>
        <taxon>Actinomycetota</taxon>
        <taxon>Actinomycetes</taxon>
        <taxon>Glycomycetales</taxon>
        <taxon>Glycomycetaceae</taxon>
        <taxon>Glycomyces</taxon>
    </lineage>
</organism>
<evidence type="ECO:0000313" key="4">
    <source>
        <dbReference type="Proteomes" id="UP000305792"/>
    </source>
</evidence>
<keyword evidence="4" id="KW-1185">Reference proteome</keyword>
<feature type="transmembrane region" description="Helical" evidence="1">
    <location>
        <begin position="81"/>
        <end position="100"/>
    </location>
</feature>
<dbReference type="RefSeq" id="WP_136529203.1">
    <property type="nucleotide sequence ID" value="NZ_STGX01000005.1"/>
</dbReference>
<feature type="transmembrane region" description="Helical" evidence="1">
    <location>
        <begin position="106"/>
        <end position="128"/>
    </location>
</feature>
<protein>
    <recommendedName>
        <fullName evidence="2">DUF7144 domain-containing protein</fullName>
    </recommendedName>
</protein>
<evidence type="ECO:0000259" key="2">
    <source>
        <dbReference type="Pfam" id="PF23636"/>
    </source>
</evidence>
<keyword evidence="1" id="KW-1133">Transmembrane helix</keyword>
<proteinExistence type="predicted"/>
<comment type="caution">
    <text evidence="3">The sequence shown here is derived from an EMBL/GenBank/DDBJ whole genome shotgun (WGS) entry which is preliminary data.</text>
</comment>
<dbReference type="AlphaFoldDB" id="A0A4S8PG39"/>
<dbReference type="Proteomes" id="UP000305792">
    <property type="component" value="Unassembled WGS sequence"/>
</dbReference>
<dbReference type="EMBL" id="STGX01000005">
    <property type="protein sequence ID" value="THV29460.1"/>
    <property type="molecule type" value="Genomic_DNA"/>
</dbReference>
<keyword evidence="1" id="KW-0472">Membrane</keyword>
<feature type="transmembrane region" description="Helical" evidence="1">
    <location>
        <begin position="53"/>
        <end position="74"/>
    </location>
</feature>